<dbReference type="EMBL" id="CAKLDM010000002">
    <property type="protein sequence ID" value="CAH0540466.1"/>
    <property type="molecule type" value="Genomic_DNA"/>
</dbReference>
<dbReference type="Gene3D" id="3.40.250.10">
    <property type="entry name" value="Rhodanese-like domain"/>
    <property type="match status" value="3"/>
</dbReference>
<keyword evidence="1 5" id="KW-0808">Transferase</keyword>
<dbReference type="SUPFAM" id="SSF52821">
    <property type="entry name" value="Rhodanese/Cell cycle control phosphatase"/>
    <property type="match status" value="3"/>
</dbReference>
<dbReference type="CDD" id="cd01449">
    <property type="entry name" value="TST_Repeat_2"/>
    <property type="match status" value="1"/>
</dbReference>
<dbReference type="PANTHER" id="PTHR11364:SF27">
    <property type="entry name" value="SULFURTRANSFERASE"/>
    <property type="match status" value="1"/>
</dbReference>
<feature type="signal peptide" evidence="3">
    <location>
        <begin position="1"/>
        <end position="21"/>
    </location>
</feature>
<feature type="domain" description="Rhodanese" evidence="4">
    <location>
        <begin position="300"/>
        <end position="421"/>
    </location>
</feature>
<feature type="domain" description="Rhodanese" evidence="4">
    <location>
        <begin position="160"/>
        <end position="266"/>
    </location>
</feature>
<dbReference type="RefSeq" id="WP_237362403.1">
    <property type="nucleotide sequence ID" value="NZ_CAKLDM010000002.1"/>
</dbReference>
<evidence type="ECO:0000256" key="3">
    <source>
        <dbReference type="SAM" id="SignalP"/>
    </source>
</evidence>
<reference evidence="5" key="1">
    <citation type="submission" date="2021-11" db="EMBL/GenBank/DDBJ databases">
        <authorList>
            <person name="Rodrigo-Torres L."/>
            <person name="Arahal R. D."/>
            <person name="Lucena T."/>
        </authorList>
    </citation>
    <scope>NUCLEOTIDE SEQUENCE</scope>
    <source>
        <strain evidence="5">CECT 7928</strain>
    </source>
</reference>
<comment type="caution">
    <text evidence="5">The sequence shown here is derived from an EMBL/GenBank/DDBJ whole genome shotgun (WGS) entry which is preliminary data.</text>
</comment>
<evidence type="ECO:0000259" key="4">
    <source>
        <dbReference type="PROSITE" id="PS50206"/>
    </source>
</evidence>
<sequence>MKLISAVCGLFTLFVVSSSSAMTFDQLTKINPDSYQVIDCRDSNVFNGWSDKMYSRGGHFPHAVNIDSNWLSSLNDEQFGNVLRTHALTANLPTYLYCYADQEKELRARLKQQHFSDVHTINQSINDYSGQLVSFPNYRHLVPVWWVEKLLQGKDVANPPSQDYKIVEVAWGEATWYLTSHIPHALYLDTNNIESKPLWNKVSDEKLKAEFEKLGISHNTTVLLYGRNMSAAARAANIMMYAGVKDVRLINGGWQAWEKAKYPFESLTTNHAKSKPFGVTIPQHPEYIIGLTQAKKLLADRDHSSLVSIRSWPEYIGKTSGYSYIKPKGRIKGARWGHAGTDASHLQDFHNPDGTMISPNIIARNWNQWNILSDQTVAFYCGTGWRASEAFFYAYVMGWKNISVYDGGWYEWSSKPSDPIALGPIEPAKKIAVH</sequence>
<keyword evidence="6" id="KW-1185">Reference proteome</keyword>
<dbReference type="Pfam" id="PF00581">
    <property type="entry name" value="Rhodanese"/>
    <property type="match status" value="3"/>
</dbReference>
<dbReference type="SMART" id="SM00450">
    <property type="entry name" value="RHOD"/>
    <property type="match status" value="3"/>
</dbReference>
<dbReference type="EC" id="2.8.1.1" evidence="5"/>
<keyword evidence="3" id="KW-0732">Signal</keyword>
<dbReference type="CDD" id="cd01448">
    <property type="entry name" value="TST_Repeat_1"/>
    <property type="match status" value="1"/>
</dbReference>
<dbReference type="InterPro" id="IPR001763">
    <property type="entry name" value="Rhodanese-like_dom"/>
</dbReference>
<feature type="domain" description="Rhodanese" evidence="4">
    <location>
        <begin position="31"/>
        <end position="134"/>
    </location>
</feature>
<evidence type="ECO:0000313" key="6">
    <source>
        <dbReference type="Proteomes" id="UP000838748"/>
    </source>
</evidence>
<dbReference type="PANTHER" id="PTHR11364">
    <property type="entry name" value="THIOSULFATE SULFERTANSFERASE"/>
    <property type="match status" value="1"/>
</dbReference>
<evidence type="ECO:0000256" key="1">
    <source>
        <dbReference type="ARBA" id="ARBA00022679"/>
    </source>
</evidence>
<dbReference type="InterPro" id="IPR036873">
    <property type="entry name" value="Rhodanese-like_dom_sf"/>
</dbReference>
<evidence type="ECO:0000313" key="5">
    <source>
        <dbReference type="EMBL" id="CAH0540466.1"/>
    </source>
</evidence>
<keyword evidence="2" id="KW-0677">Repeat</keyword>
<gene>
    <name evidence="5" type="primary">ynjE</name>
    <name evidence="5" type="ORF">VMF7928_02885</name>
</gene>
<protein>
    <submittedName>
        <fullName evidence="5">Thiosulfate sulfurtransferase YnjE</fullName>
        <ecNumber evidence="5">2.8.1.1</ecNumber>
    </submittedName>
</protein>
<evidence type="ECO:0000256" key="2">
    <source>
        <dbReference type="ARBA" id="ARBA00022737"/>
    </source>
</evidence>
<dbReference type="PROSITE" id="PS50206">
    <property type="entry name" value="RHODANESE_3"/>
    <property type="match status" value="3"/>
</dbReference>
<dbReference type="Proteomes" id="UP000838748">
    <property type="component" value="Unassembled WGS sequence"/>
</dbReference>
<dbReference type="GO" id="GO:0004792">
    <property type="term" value="F:thiosulfate-cyanide sulfurtransferase activity"/>
    <property type="evidence" value="ECO:0007669"/>
    <property type="project" value="UniProtKB-EC"/>
</dbReference>
<organism evidence="5 6">
    <name type="scientific">Vibrio marisflavi CECT 7928</name>
    <dbReference type="NCBI Taxonomy" id="634439"/>
    <lineage>
        <taxon>Bacteria</taxon>
        <taxon>Pseudomonadati</taxon>
        <taxon>Pseudomonadota</taxon>
        <taxon>Gammaproteobacteria</taxon>
        <taxon>Vibrionales</taxon>
        <taxon>Vibrionaceae</taxon>
        <taxon>Vibrio</taxon>
    </lineage>
</organism>
<name>A0ABN8E6G4_9VIBR</name>
<dbReference type="InterPro" id="IPR045078">
    <property type="entry name" value="TST/MPST-like"/>
</dbReference>
<proteinExistence type="predicted"/>
<accession>A0ABN8E6G4</accession>
<feature type="chain" id="PRO_5045241589" evidence="3">
    <location>
        <begin position="22"/>
        <end position="434"/>
    </location>
</feature>